<dbReference type="STRING" id="1221500.ABE65_006505"/>
<sequence>MVHKLTHDDVIQWLEKHLLDFEQFTPYLFTSQWIHSFCKDKENGNEFEVKWDTSGQELFFRLLDNLDYDDQWKWLGTFQYTEEVKS</sequence>
<evidence type="ECO:0000313" key="1">
    <source>
        <dbReference type="EMBL" id="ANC76469.1"/>
    </source>
</evidence>
<dbReference type="OrthoDB" id="2968299at2"/>
<reference evidence="1 2" key="1">
    <citation type="submission" date="2016-04" db="EMBL/GenBank/DDBJ databases">
        <title>Complete genome sequence of Fictibacillus phosphorivorans G25-29, a strain toxic to nematodes.</title>
        <authorList>
            <person name="Zheng Z."/>
        </authorList>
    </citation>
    <scope>NUCLEOTIDE SEQUENCE [LARGE SCALE GENOMIC DNA]</scope>
    <source>
        <strain evidence="1 2">G25-29</strain>
    </source>
</reference>
<proteinExistence type="predicted"/>
<dbReference type="AlphaFoldDB" id="A0A161J6N0"/>
<protein>
    <submittedName>
        <fullName evidence="1">Uncharacterized protein</fullName>
    </submittedName>
</protein>
<name>A0A161J6N0_9BACL</name>
<dbReference type="EMBL" id="CP015378">
    <property type="protein sequence ID" value="ANC76469.1"/>
    <property type="molecule type" value="Genomic_DNA"/>
</dbReference>
<keyword evidence="2" id="KW-1185">Reference proteome</keyword>
<dbReference type="KEGG" id="fpn:ABE65_006505"/>
<accession>A0A161J6N0</accession>
<evidence type="ECO:0000313" key="2">
    <source>
        <dbReference type="Proteomes" id="UP000076623"/>
    </source>
</evidence>
<dbReference type="Proteomes" id="UP000076623">
    <property type="component" value="Chromosome"/>
</dbReference>
<dbReference type="RefSeq" id="WP_066392644.1">
    <property type="nucleotide sequence ID" value="NZ_CP015378.1"/>
</dbReference>
<gene>
    <name evidence="1" type="ORF">ABE65_006505</name>
</gene>
<organism evidence="1 2">
    <name type="scientific">Fictibacillus phosphorivorans</name>
    <dbReference type="NCBI Taxonomy" id="1221500"/>
    <lineage>
        <taxon>Bacteria</taxon>
        <taxon>Bacillati</taxon>
        <taxon>Bacillota</taxon>
        <taxon>Bacilli</taxon>
        <taxon>Bacillales</taxon>
        <taxon>Fictibacillaceae</taxon>
        <taxon>Fictibacillus</taxon>
    </lineage>
</organism>